<comment type="caution">
    <text evidence="1">The sequence shown here is derived from an EMBL/GenBank/DDBJ whole genome shotgun (WGS) entry which is preliminary data.</text>
</comment>
<name>A0ACC2LLG9_PERAE</name>
<reference evidence="1 2" key="1">
    <citation type="journal article" date="2022" name="Hortic Res">
        <title>A haplotype resolved chromosomal level avocado genome allows analysis of novel avocado genes.</title>
        <authorList>
            <person name="Nath O."/>
            <person name="Fletcher S.J."/>
            <person name="Hayward A."/>
            <person name="Shaw L.M."/>
            <person name="Masouleh A.K."/>
            <person name="Furtado A."/>
            <person name="Henry R.J."/>
            <person name="Mitter N."/>
        </authorList>
    </citation>
    <scope>NUCLEOTIDE SEQUENCE [LARGE SCALE GENOMIC DNA]</scope>
    <source>
        <strain evidence="2">cv. Hass</strain>
    </source>
</reference>
<evidence type="ECO:0000313" key="1">
    <source>
        <dbReference type="EMBL" id="KAJ8634320.1"/>
    </source>
</evidence>
<proteinExistence type="predicted"/>
<dbReference type="Proteomes" id="UP001234297">
    <property type="component" value="Chromosome 8"/>
</dbReference>
<gene>
    <name evidence="1" type="ORF">MRB53_027656</name>
</gene>
<accession>A0ACC2LLG9</accession>
<sequence length="395" mass="46196">MAPPRRKKWTEEEERTLIEKYSQMSSDGTLAKMKTREKKFRPIAAHVNSLHHSRDPSAFPWLWSWKDASTKVQNMRHQYLLVKQKIRKQPPETSPCAGEDFYDWADGVSHWPNFLRYKDVFGDVPEAPSAARRNNRDHPDGFGFDPDENGVLSLGLGFEYDEEGDEIQNSDGGVDGDENCGAPGKEDGEEGFDCEGAVVVAEKGRKRLKGADRRAMGWFFDRFAELRAREGRLEAERERERRRRERARAGEEEERGRAREKARRERLREWEAMEKEFAEREQRRREEELVKEREWEERMDRRRLEWKKRMDDMMVQHRATMDQLQSRILHEQQGIINQLLGLVSQWTGHSAGISDHNGAAGNPYLSQMIPNLHHVNGIDNRVGTDNHDDQFIVDE</sequence>
<dbReference type="EMBL" id="CM056816">
    <property type="protein sequence ID" value="KAJ8634320.1"/>
    <property type="molecule type" value="Genomic_DNA"/>
</dbReference>
<evidence type="ECO:0000313" key="2">
    <source>
        <dbReference type="Proteomes" id="UP001234297"/>
    </source>
</evidence>
<keyword evidence="2" id="KW-1185">Reference proteome</keyword>
<organism evidence="1 2">
    <name type="scientific">Persea americana</name>
    <name type="common">Avocado</name>
    <dbReference type="NCBI Taxonomy" id="3435"/>
    <lineage>
        <taxon>Eukaryota</taxon>
        <taxon>Viridiplantae</taxon>
        <taxon>Streptophyta</taxon>
        <taxon>Embryophyta</taxon>
        <taxon>Tracheophyta</taxon>
        <taxon>Spermatophyta</taxon>
        <taxon>Magnoliopsida</taxon>
        <taxon>Magnoliidae</taxon>
        <taxon>Laurales</taxon>
        <taxon>Lauraceae</taxon>
        <taxon>Persea</taxon>
    </lineage>
</organism>
<protein>
    <submittedName>
        <fullName evidence="1">Uncharacterized protein</fullName>
    </submittedName>
</protein>